<feature type="transmembrane region" description="Helical" evidence="1">
    <location>
        <begin position="124"/>
        <end position="145"/>
    </location>
</feature>
<dbReference type="InterPro" id="IPR032834">
    <property type="entry name" value="NatK-like_C"/>
</dbReference>
<dbReference type="SUPFAM" id="SSF55874">
    <property type="entry name" value="ATPase domain of HSP90 chaperone/DNA topoisomerase II/histidine kinase"/>
    <property type="match status" value="1"/>
</dbReference>
<evidence type="ECO:0000256" key="1">
    <source>
        <dbReference type="SAM" id="Phobius"/>
    </source>
</evidence>
<dbReference type="InterPro" id="IPR036890">
    <property type="entry name" value="HATPase_C_sf"/>
</dbReference>
<dbReference type="Gene3D" id="3.30.565.10">
    <property type="entry name" value="Histidine kinase-like ATPase, C-terminal domain"/>
    <property type="match status" value="1"/>
</dbReference>
<reference evidence="3" key="1">
    <citation type="submission" date="2019-10" db="EMBL/GenBank/DDBJ databases">
        <authorList>
            <person name="Ross D.E."/>
            <person name="Gulliver D."/>
        </authorList>
    </citation>
    <scope>NUCLEOTIDE SEQUENCE</scope>
    <source>
        <strain evidence="3">DER-2019</strain>
    </source>
</reference>
<keyword evidence="1" id="KW-0472">Membrane</keyword>
<accession>A0A923HWB2</accession>
<feature type="transmembrane region" description="Helical" evidence="1">
    <location>
        <begin position="62"/>
        <end position="79"/>
    </location>
</feature>
<feature type="transmembrane region" description="Helical" evidence="1">
    <location>
        <begin position="6"/>
        <end position="24"/>
    </location>
</feature>
<dbReference type="PANTHER" id="PTHR40448:SF1">
    <property type="entry name" value="TWO-COMPONENT SENSOR HISTIDINE KINASE"/>
    <property type="match status" value="1"/>
</dbReference>
<dbReference type="GO" id="GO:0042802">
    <property type="term" value="F:identical protein binding"/>
    <property type="evidence" value="ECO:0007669"/>
    <property type="project" value="TreeGrafter"/>
</dbReference>
<dbReference type="RefSeq" id="WP_148566526.1">
    <property type="nucleotide sequence ID" value="NZ_RXYA01000004.1"/>
</dbReference>
<evidence type="ECO:0000313" key="3">
    <source>
        <dbReference type="EMBL" id="MBC3887126.1"/>
    </source>
</evidence>
<feature type="transmembrane region" description="Helical" evidence="1">
    <location>
        <begin position="86"/>
        <end position="112"/>
    </location>
</feature>
<name>A0A923HWB2_9FIRM</name>
<dbReference type="AlphaFoldDB" id="A0A923HWB2"/>
<evidence type="ECO:0000313" key="4">
    <source>
        <dbReference type="Proteomes" id="UP000616595"/>
    </source>
</evidence>
<reference evidence="3" key="2">
    <citation type="submission" date="2020-10" db="EMBL/GenBank/DDBJ databases">
        <title>Comparative genomics of the Acetobacterium genus.</title>
        <authorList>
            <person name="Marshall C."/>
            <person name="May H."/>
            <person name="Norman S."/>
        </authorList>
    </citation>
    <scope>NUCLEOTIDE SEQUENCE</scope>
    <source>
        <strain evidence="3">DER-2019</strain>
    </source>
</reference>
<feature type="transmembrane region" description="Helical" evidence="1">
    <location>
        <begin position="36"/>
        <end position="56"/>
    </location>
</feature>
<feature type="transmembrane region" description="Helical" evidence="1">
    <location>
        <begin position="166"/>
        <end position="182"/>
    </location>
</feature>
<feature type="transmembrane region" description="Helical" evidence="1">
    <location>
        <begin position="202"/>
        <end position="223"/>
    </location>
</feature>
<keyword evidence="1" id="KW-1133">Transmembrane helix</keyword>
<dbReference type="Proteomes" id="UP000616595">
    <property type="component" value="Unassembled WGS sequence"/>
</dbReference>
<sequence length="445" mass="51232">MTTYSISLILAVLAASIFIFISFFYFQKLFLINTRFFLFISLCSICNITIFAIFTYLKLSQAGTLVLLISIFIWLKLLYRINTLTSLLCATLIILLVYISKGIGLFVLSLIFNVSISAVFENSILFNVSSIISICFALFLAYFSTISYAKPDKVKLFFNNRLQEKFVLLLSFALLIYLMLVHDGQNLQLPQLWFEILYIESYFGSLLLLFLITNNALEVSYLIESDLKAFFLQNQLERQLHHYRSHQKCNENFKIFRHDYNNIMNSIRLLLDTNEIERAKLLFDDVQNLFQNTVKTNKDYSNNLLVDAILFDTANICEYKSINFSANVYLSKSVRLEDLDLVRIFSNLIDNAIDSTSKINNPSNRFINIMSSSSSNNWLLIEFLNSYEGDLKSNNNNRLLTTKENVNLHGLGINIVTNIIEKNGGIIEILSKESVFSVKVLFPLE</sequence>
<organism evidence="3 4">
    <name type="scientific">Acetobacterium paludosum</name>
    <dbReference type="NCBI Taxonomy" id="52693"/>
    <lineage>
        <taxon>Bacteria</taxon>
        <taxon>Bacillati</taxon>
        <taxon>Bacillota</taxon>
        <taxon>Clostridia</taxon>
        <taxon>Eubacteriales</taxon>
        <taxon>Eubacteriaceae</taxon>
        <taxon>Acetobacterium</taxon>
    </lineage>
</organism>
<evidence type="ECO:0000259" key="2">
    <source>
        <dbReference type="Pfam" id="PF14501"/>
    </source>
</evidence>
<keyword evidence="1" id="KW-0812">Transmembrane</keyword>
<keyword evidence="4" id="KW-1185">Reference proteome</keyword>
<proteinExistence type="predicted"/>
<gene>
    <name evidence="3" type="ORF">GH810_02230</name>
</gene>
<dbReference type="Pfam" id="PF14501">
    <property type="entry name" value="HATPase_c_5"/>
    <property type="match status" value="1"/>
</dbReference>
<dbReference type="PANTHER" id="PTHR40448">
    <property type="entry name" value="TWO-COMPONENT SENSOR HISTIDINE KINASE"/>
    <property type="match status" value="1"/>
</dbReference>
<feature type="domain" description="Sensor histidine kinase NatK-like C-terminal" evidence="2">
    <location>
        <begin position="337"/>
        <end position="443"/>
    </location>
</feature>
<dbReference type="OrthoDB" id="1837658at2"/>
<dbReference type="EMBL" id="WJBD01000002">
    <property type="protein sequence ID" value="MBC3887126.1"/>
    <property type="molecule type" value="Genomic_DNA"/>
</dbReference>
<protein>
    <submittedName>
        <fullName evidence="3">GHKL domain-containing protein</fullName>
    </submittedName>
</protein>
<comment type="caution">
    <text evidence="3">The sequence shown here is derived from an EMBL/GenBank/DDBJ whole genome shotgun (WGS) entry which is preliminary data.</text>
</comment>